<reference evidence="1 2" key="1">
    <citation type="submission" date="2020-08" db="EMBL/GenBank/DDBJ databases">
        <title>Genomic Encyclopedia of Type Strains, Phase IV (KMG-IV): sequencing the most valuable type-strain genomes for metagenomic binning, comparative biology and taxonomic classification.</title>
        <authorList>
            <person name="Goeker M."/>
        </authorList>
    </citation>
    <scope>NUCLEOTIDE SEQUENCE [LARGE SCALE GENOMIC DNA]</scope>
    <source>
        <strain evidence="1 2">DSM 25079</strain>
    </source>
</reference>
<name>A0A7W9AI69_9SPHN</name>
<dbReference type="PANTHER" id="PTHR44147">
    <property type="entry name" value="DEHYDROGENASE/REDUCTASE SDR FAMILY MEMBER 1"/>
    <property type="match status" value="1"/>
</dbReference>
<dbReference type="EMBL" id="JACIJC010000003">
    <property type="protein sequence ID" value="MBB5685914.1"/>
    <property type="molecule type" value="Genomic_DNA"/>
</dbReference>
<accession>A0A7W9AI69</accession>
<evidence type="ECO:0000313" key="2">
    <source>
        <dbReference type="Proteomes" id="UP000549617"/>
    </source>
</evidence>
<keyword evidence="2" id="KW-1185">Reference proteome</keyword>
<dbReference type="PRINTS" id="PR00081">
    <property type="entry name" value="GDHRDH"/>
</dbReference>
<protein>
    <submittedName>
        <fullName evidence="1">NAD(P)-dependent dehydrogenase (Short-subunit alcohol dehydrogenase family)</fullName>
    </submittedName>
</protein>
<evidence type="ECO:0000313" key="1">
    <source>
        <dbReference type="EMBL" id="MBB5685914.1"/>
    </source>
</evidence>
<dbReference type="Gene3D" id="3.40.50.720">
    <property type="entry name" value="NAD(P)-binding Rossmann-like Domain"/>
    <property type="match status" value="1"/>
</dbReference>
<dbReference type="Pfam" id="PF00106">
    <property type="entry name" value="adh_short"/>
    <property type="match status" value="1"/>
</dbReference>
<dbReference type="Proteomes" id="UP000549617">
    <property type="component" value="Unassembled WGS sequence"/>
</dbReference>
<sequence length="287" mass="30433">MQDRPPVILVTGASRGAGRGVAIGLGSHGCTVYVTGRSEKAGDTSLPGTIYETAEAVTAAGGKGIAVRCDHAKDDDVEALFDQIRREQGRLDLLVNNAAAIYDELTAAGNFWEKPLKLADIINVGIRSSYVASWFAAPLMVEQGKGLIVFTSGSGAVHYVYGPGYGAHKAGVDKLAADMAVDFRGTGVNTLSVWMGALLTDRLKMVIASDVEKYGYLNDSAETPEFTGHIIWAALNDPDIAALSGQTLIGAEMAVTYGLLDEGGRQPPSYRDTAGVEPRVQYPRIIR</sequence>
<dbReference type="InterPro" id="IPR036291">
    <property type="entry name" value="NAD(P)-bd_dom_sf"/>
</dbReference>
<dbReference type="SUPFAM" id="SSF51735">
    <property type="entry name" value="NAD(P)-binding Rossmann-fold domains"/>
    <property type="match status" value="1"/>
</dbReference>
<dbReference type="AlphaFoldDB" id="A0A7W9AI69"/>
<gene>
    <name evidence="1" type="ORF">FHS49_001930</name>
</gene>
<dbReference type="RefSeq" id="WP_184017811.1">
    <property type="nucleotide sequence ID" value="NZ_JACIJC010000003.1"/>
</dbReference>
<dbReference type="InterPro" id="IPR002347">
    <property type="entry name" value="SDR_fam"/>
</dbReference>
<organism evidence="1 2">
    <name type="scientific">Sphingobium boeckii</name>
    <dbReference type="NCBI Taxonomy" id="1082345"/>
    <lineage>
        <taxon>Bacteria</taxon>
        <taxon>Pseudomonadati</taxon>
        <taxon>Pseudomonadota</taxon>
        <taxon>Alphaproteobacteria</taxon>
        <taxon>Sphingomonadales</taxon>
        <taxon>Sphingomonadaceae</taxon>
        <taxon>Sphingobium</taxon>
    </lineage>
</organism>
<proteinExistence type="predicted"/>
<comment type="caution">
    <text evidence="1">The sequence shown here is derived from an EMBL/GenBank/DDBJ whole genome shotgun (WGS) entry which is preliminary data.</text>
</comment>
<dbReference type="PANTHER" id="PTHR44147:SF2">
    <property type="entry name" value="DEHYDROGENASE_REDUCTASE SDR FAMILY MEMBER 1"/>
    <property type="match status" value="1"/>
</dbReference>